<comment type="similarity">
    <text evidence="3 12">Belongs to the glycosyltransferase 10 family.</text>
</comment>
<evidence type="ECO:0000256" key="5">
    <source>
        <dbReference type="ARBA" id="ARBA00022679"/>
    </source>
</evidence>
<dbReference type="Pfam" id="PF00852">
    <property type="entry name" value="Glyco_transf_10"/>
    <property type="match status" value="1"/>
</dbReference>
<dbReference type="GO" id="GO:0008417">
    <property type="term" value="F:fucosyltransferase activity"/>
    <property type="evidence" value="ECO:0007669"/>
    <property type="project" value="InterPro"/>
</dbReference>
<reference evidence="14" key="2">
    <citation type="submission" date="2022-06" db="UniProtKB">
        <authorList>
            <consortium name="EnsemblMetazoa"/>
        </authorList>
    </citation>
    <scope>IDENTIFICATION</scope>
</reference>
<dbReference type="InterPro" id="IPR001503">
    <property type="entry name" value="Glyco_trans_10"/>
</dbReference>
<evidence type="ECO:0000256" key="2">
    <source>
        <dbReference type="ARBA" id="ARBA00004922"/>
    </source>
</evidence>
<keyword evidence="11" id="KW-0325">Glycoprotein</keyword>
<evidence type="ECO:0000256" key="10">
    <source>
        <dbReference type="ARBA" id="ARBA00023136"/>
    </source>
</evidence>
<protein>
    <recommendedName>
        <fullName evidence="12">Fucosyltransferase</fullName>
        <ecNumber evidence="12">2.4.1.-</ecNumber>
    </recommendedName>
</protein>
<dbReference type="InterPro" id="IPR038577">
    <property type="entry name" value="GT10-like_C_sf"/>
</dbReference>
<evidence type="ECO:0000256" key="7">
    <source>
        <dbReference type="ARBA" id="ARBA00022968"/>
    </source>
</evidence>
<keyword evidence="15" id="KW-1185">Reference proteome</keyword>
<keyword evidence="9 12" id="KW-0333">Golgi apparatus</keyword>
<keyword evidence="7" id="KW-0735">Signal-anchor</keyword>
<dbReference type="PANTHER" id="PTHR48438:SF1">
    <property type="entry name" value="ALPHA-(1,3)-FUCOSYLTRANSFERASE C-RELATED"/>
    <property type="match status" value="1"/>
</dbReference>
<evidence type="ECO:0000256" key="8">
    <source>
        <dbReference type="ARBA" id="ARBA00022989"/>
    </source>
</evidence>
<dbReference type="EC" id="2.4.1.-" evidence="12"/>
<evidence type="ECO:0000256" key="3">
    <source>
        <dbReference type="ARBA" id="ARBA00008919"/>
    </source>
</evidence>
<keyword evidence="5 12" id="KW-0808">Transferase</keyword>
<evidence type="ECO:0000256" key="4">
    <source>
        <dbReference type="ARBA" id="ARBA00022676"/>
    </source>
</evidence>
<dbReference type="Proteomes" id="UP000024404">
    <property type="component" value="Unassembled WGS sequence"/>
</dbReference>
<dbReference type="SUPFAM" id="SSF53756">
    <property type="entry name" value="UDP-Glycosyltransferase/glycogen phosphorylase"/>
    <property type="match status" value="1"/>
</dbReference>
<accession>A0A8R1TL06</accession>
<keyword evidence="10 12" id="KW-0472">Membrane</keyword>
<dbReference type="GO" id="GO:0032580">
    <property type="term" value="C:Golgi cisterna membrane"/>
    <property type="evidence" value="ECO:0007669"/>
    <property type="project" value="UniProtKB-SubCell"/>
</dbReference>
<evidence type="ECO:0000256" key="9">
    <source>
        <dbReference type="ARBA" id="ARBA00023034"/>
    </source>
</evidence>
<feature type="transmembrane region" description="Helical" evidence="12">
    <location>
        <begin position="15"/>
        <end position="35"/>
    </location>
</feature>
<sequence length="448" mass="52458">MLNVPSMSTRCFKQLIYCLRYFLIIIIIIYGFHMLSDNLTNYKFRNKEIAKEGILMKLIINEQSKVQQPNNTKIYTKEPNSHIIMNAIPLYSSQYGLIMVENIVGEDPSEVHQRFMPPKNIGKGVKIIELSDGISQISDVNMGGCKEWKCIIRFRKSNITTPIAEAILINSLNEQYQRYSNQYFIFFTQESAANYPIDDLSFNLSLNFIRKSPISSPYGYTVKLAKASKPIGSLIDNDIILNKTKPIAWFVSNCKTESQREVYVNYLKKYLTVDIFGICGDFYCAYNATCEKQLDTVYYFYLAFENSICDDYITEKLWKHGYGHDIIPIVLKRSIVERYVPPYSFIAVDDFTTIRDLADYLKYLMHNISAYKEYFEWRREYKVLFLDGNIHDQLERPWGFCQLCRLLRMNPRPEYIISDFSNFWINSCELSGTLVNKILREEQKLTNV</sequence>
<evidence type="ECO:0000256" key="12">
    <source>
        <dbReference type="RuleBase" id="RU003832"/>
    </source>
</evidence>
<evidence type="ECO:0000256" key="11">
    <source>
        <dbReference type="ARBA" id="ARBA00023180"/>
    </source>
</evidence>
<comment type="subcellular location">
    <subcellularLocation>
        <location evidence="1 12">Golgi apparatus</location>
        <location evidence="1 12">Golgi stack membrane</location>
        <topology evidence="1 12">Single-pass type II membrane protein</topology>
    </subcellularLocation>
</comment>
<reference evidence="15" key="1">
    <citation type="submission" date="2013-10" db="EMBL/GenBank/DDBJ databases">
        <title>Genome sequencing of Onchocerca volvulus.</title>
        <authorList>
            <person name="Cotton J."/>
            <person name="Tsai J."/>
            <person name="Stanley E."/>
            <person name="Tracey A."/>
            <person name="Holroyd N."/>
            <person name="Lustigman S."/>
            <person name="Berriman M."/>
        </authorList>
    </citation>
    <scope>NUCLEOTIDE SEQUENCE</scope>
</reference>
<dbReference type="PANTHER" id="PTHR48438">
    <property type="entry name" value="ALPHA-(1,3)-FUCOSYLTRANSFERASE C-RELATED"/>
    <property type="match status" value="1"/>
</dbReference>
<evidence type="ECO:0000256" key="6">
    <source>
        <dbReference type="ARBA" id="ARBA00022692"/>
    </source>
</evidence>
<name>A0A8R1TL06_ONCVO</name>
<dbReference type="Gene3D" id="3.40.50.11660">
    <property type="entry name" value="Glycosyl transferase family 10, C-terminal domain"/>
    <property type="match status" value="1"/>
</dbReference>
<dbReference type="EnsemblMetazoa" id="OVOC11565.1">
    <property type="protein sequence ID" value="OVOC11565.1"/>
    <property type="gene ID" value="WBGene00248374"/>
</dbReference>
<evidence type="ECO:0000259" key="13">
    <source>
        <dbReference type="Pfam" id="PF00852"/>
    </source>
</evidence>
<feature type="domain" description="Fucosyltransferase C-terminal" evidence="13">
    <location>
        <begin position="242"/>
        <end position="419"/>
    </location>
</feature>
<evidence type="ECO:0000256" key="1">
    <source>
        <dbReference type="ARBA" id="ARBA00004447"/>
    </source>
</evidence>
<keyword evidence="4 12" id="KW-0328">Glycosyltransferase</keyword>
<keyword evidence="8 12" id="KW-1133">Transmembrane helix</keyword>
<organism evidence="14 15">
    <name type="scientific">Onchocerca volvulus</name>
    <dbReference type="NCBI Taxonomy" id="6282"/>
    <lineage>
        <taxon>Eukaryota</taxon>
        <taxon>Metazoa</taxon>
        <taxon>Ecdysozoa</taxon>
        <taxon>Nematoda</taxon>
        <taxon>Chromadorea</taxon>
        <taxon>Rhabditida</taxon>
        <taxon>Spirurina</taxon>
        <taxon>Spiruromorpha</taxon>
        <taxon>Filarioidea</taxon>
        <taxon>Onchocercidae</taxon>
        <taxon>Onchocerca</taxon>
    </lineage>
</organism>
<comment type="pathway">
    <text evidence="2">Protein modification; protein glycosylation.</text>
</comment>
<dbReference type="AlphaFoldDB" id="A0A8R1TL06"/>
<dbReference type="InterPro" id="IPR055270">
    <property type="entry name" value="Glyco_tran_10_C"/>
</dbReference>
<dbReference type="FunFam" id="3.40.50.11660:FF:000002">
    <property type="entry name" value="Alpha-(1,3)-fucosyltransferase"/>
    <property type="match status" value="1"/>
</dbReference>
<keyword evidence="6 12" id="KW-0812">Transmembrane</keyword>
<evidence type="ECO:0000313" key="14">
    <source>
        <dbReference type="EnsemblMetazoa" id="OVOC11565.1"/>
    </source>
</evidence>
<proteinExistence type="inferred from homology"/>
<evidence type="ECO:0000313" key="15">
    <source>
        <dbReference type="Proteomes" id="UP000024404"/>
    </source>
</evidence>
<dbReference type="EMBL" id="CMVM020000377">
    <property type="status" value="NOT_ANNOTATED_CDS"/>
    <property type="molecule type" value="Genomic_DNA"/>
</dbReference>